<evidence type="ECO:0000313" key="2">
    <source>
        <dbReference type="EMBL" id="KAK3174500.1"/>
    </source>
</evidence>
<organism evidence="2 3">
    <name type="scientific">Lepraria neglecta</name>
    <dbReference type="NCBI Taxonomy" id="209136"/>
    <lineage>
        <taxon>Eukaryota</taxon>
        <taxon>Fungi</taxon>
        <taxon>Dikarya</taxon>
        <taxon>Ascomycota</taxon>
        <taxon>Pezizomycotina</taxon>
        <taxon>Lecanoromycetes</taxon>
        <taxon>OSLEUM clade</taxon>
        <taxon>Lecanoromycetidae</taxon>
        <taxon>Lecanorales</taxon>
        <taxon>Lecanorineae</taxon>
        <taxon>Stereocaulaceae</taxon>
        <taxon>Lepraria</taxon>
    </lineage>
</organism>
<comment type="caution">
    <text evidence="2">The sequence shown here is derived from an EMBL/GenBank/DDBJ whole genome shotgun (WGS) entry which is preliminary data.</text>
</comment>
<accession>A0AAD9ZAN4</accession>
<evidence type="ECO:0000313" key="3">
    <source>
        <dbReference type="Proteomes" id="UP001276659"/>
    </source>
</evidence>
<feature type="compositionally biased region" description="Basic and acidic residues" evidence="1">
    <location>
        <begin position="50"/>
        <end position="60"/>
    </location>
</feature>
<dbReference type="AlphaFoldDB" id="A0AAD9ZAN4"/>
<sequence length="71" mass="8376">MANALRLYASDPRANLRNFKKQSLTHLLVQRDFWNYVEDLEEILRPLHEAQKSSESDGSHLGHVTKRWLNM</sequence>
<evidence type="ECO:0000256" key="1">
    <source>
        <dbReference type="SAM" id="MobiDB-lite"/>
    </source>
</evidence>
<keyword evidence="3" id="KW-1185">Reference proteome</keyword>
<protein>
    <submittedName>
        <fullName evidence="2">Uncharacterized protein</fullName>
    </submittedName>
</protein>
<dbReference type="SUPFAM" id="SSF53098">
    <property type="entry name" value="Ribonuclease H-like"/>
    <property type="match status" value="1"/>
</dbReference>
<gene>
    <name evidence="2" type="ORF">OEA41_001746</name>
</gene>
<dbReference type="InterPro" id="IPR012337">
    <property type="entry name" value="RNaseH-like_sf"/>
</dbReference>
<reference evidence="2" key="1">
    <citation type="submission" date="2022-11" db="EMBL/GenBank/DDBJ databases">
        <title>Chromosomal genome sequence assembly and mating type (MAT) locus characterization of the leprose asexual lichenized fungus Lepraria neglecta (Nyl.) Erichsen.</title>
        <authorList>
            <person name="Allen J.L."/>
            <person name="Pfeffer B."/>
        </authorList>
    </citation>
    <scope>NUCLEOTIDE SEQUENCE</scope>
    <source>
        <strain evidence="2">Allen 5258</strain>
    </source>
</reference>
<feature type="region of interest" description="Disordered" evidence="1">
    <location>
        <begin position="50"/>
        <end position="71"/>
    </location>
</feature>
<proteinExistence type="predicted"/>
<name>A0AAD9ZAN4_9LECA</name>
<dbReference type="EMBL" id="JASNWA010000006">
    <property type="protein sequence ID" value="KAK3174500.1"/>
    <property type="molecule type" value="Genomic_DNA"/>
</dbReference>
<dbReference type="Proteomes" id="UP001276659">
    <property type="component" value="Unassembled WGS sequence"/>
</dbReference>